<dbReference type="PROSITE" id="PS51257">
    <property type="entry name" value="PROKAR_LIPOPROTEIN"/>
    <property type="match status" value="1"/>
</dbReference>
<dbReference type="InterPro" id="IPR050490">
    <property type="entry name" value="Bact_solute-bd_prot1"/>
</dbReference>
<dbReference type="EMBL" id="JAFBFH010000012">
    <property type="protein sequence ID" value="MBM7715176.1"/>
    <property type="molecule type" value="Genomic_DNA"/>
</dbReference>
<accession>A0ABS2R696</accession>
<evidence type="ECO:0000313" key="7">
    <source>
        <dbReference type="Proteomes" id="UP000823485"/>
    </source>
</evidence>
<dbReference type="SUPFAM" id="SSF53850">
    <property type="entry name" value="Periplasmic binding protein-like II"/>
    <property type="match status" value="1"/>
</dbReference>
<keyword evidence="4 5" id="KW-0732">Signal</keyword>
<keyword evidence="6" id="KW-0762">Sugar transport</keyword>
<keyword evidence="7" id="KW-1185">Reference proteome</keyword>
<reference evidence="6 7" key="1">
    <citation type="submission" date="2021-01" db="EMBL/GenBank/DDBJ databases">
        <title>Genomic Encyclopedia of Type Strains, Phase IV (KMG-IV): sequencing the most valuable type-strain genomes for metagenomic binning, comparative biology and taxonomic classification.</title>
        <authorList>
            <person name="Goeker M."/>
        </authorList>
    </citation>
    <scope>NUCLEOTIDE SEQUENCE [LARGE SCALE GENOMIC DNA]</scope>
    <source>
        <strain evidence="6 7">DSM 105453</strain>
    </source>
</reference>
<comment type="caution">
    <text evidence="6">The sequence shown here is derived from an EMBL/GenBank/DDBJ whole genome shotgun (WGS) entry which is preliminary data.</text>
</comment>
<comment type="similarity">
    <text evidence="2">Belongs to the bacterial solute-binding protein 1 family.</text>
</comment>
<evidence type="ECO:0000256" key="4">
    <source>
        <dbReference type="ARBA" id="ARBA00022729"/>
    </source>
</evidence>
<protein>
    <submittedName>
        <fullName evidence="6">Multiple sugar transport system substrate-binding protein/sn-glycerol 3-phosphate transport system substrate-binding protein</fullName>
    </submittedName>
</protein>
<dbReference type="Proteomes" id="UP000823485">
    <property type="component" value="Unassembled WGS sequence"/>
</dbReference>
<comment type="subcellular location">
    <subcellularLocation>
        <location evidence="1">Cell envelope</location>
    </subcellularLocation>
</comment>
<organism evidence="6 7">
    <name type="scientific">Siminovitchia thermophila</name>
    <dbReference type="NCBI Taxonomy" id="1245522"/>
    <lineage>
        <taxon>Bacteria</taxon>
        <taxon>Bacillati</taxon>
        <taxon>Bacillota</taxon>
        <taxon>Bacilli</taxon>
        <taxon>Bacillales</taxon>
        <taxon>Bacillaceae</taxon>
        <taxon>Siminovitchia</taxon>
    </lineage>
</organism>
<evidence type="ECO:0000256" key="2">
    <source>
        <dbReference type="ARBA" id="ARBA00008520"/>
    </source>
</evidence>
<keyword evidence="3" id="KW-0813">Transport</keyword>
<proteinExistence type="inferred from homology"/>
<evidence type="ECO:0000313" key="6">
    <source>
        <dbReference type="EMBL" id="MBM7715176.1"/>
    </source>
</evidence>
<name>A0ABS2R696_9BACI</name>
<evidence type="ECO:0000256" key="1">
    <source>
        <dbReference type="ARBA" id="ARBA00004196"/>
    </source>
</evidence>
<dbReference type="PANTHER" id="PTHR43649">
    <property type="entry name" value="ARABINOSE-BINDING PROTEIN-RELATED"/>
    <property type="match status" value="1"/>
</dbReference>
<evidence type="ECO:0000256" key="5">
    <source>
        <dbReference type="SAM" id="SignalP"/>
    </source>
</evidence>
<evidence type="ECO:0000256" key="3">
    <source>
        <dbReference type="ARBA" id="ARBA00022448"/>
    </source>
</evidence>
<feature type="chain" id="PRO_5046033748" evidence="5">
    <location>
        <begin position="17"/>
        <end position="429"/>
    </location>
</feature>
<dbReference type="CDD" id="cd14748">
    <property type="entry name" value="PBP2_UgpB"/>
    <property type="match status" value="1"/>
</dbReference>
<dbReference type="Pfam" id="PF13416">
    <property type="entry name" value="SBP_bac_8"/>
    <property type="match status" value="1"/>
</dbReference>
<gene>
    <name evidence="6" type="ORF">JOC94_002148</name>
</gene>
<sequence>MRTKLFTLALGFVVLAAVFLTGCNSSKEGKSGKGDPVTIEYWYPNAETQGGKTVTELINQFNESQDKIVVKGVYNPGMYQGLMQNLQSAVAAGNSPAVVQIGWSYREYFSNNFQYTEPQTIIEKYFPDDKDYVKEKFLDNVLELAVNNDGSQVGLPYSLSVPILYLNMDILNEAGIKTSELNTWEEVAKASEKITEVTGKKGLYIAEPTDTWNVQQMLESNGGKTIADGKAAFASEEGVETYKFYQDLIKGGSALHIGIDEGQQAFVSGDVGMAHLTVAQRKNVTENGNFEAMAVPSPTFEGKELKVPAGGSLLAITAEKEEEQKGAWEFMKFLYEPDSVAAWTQGTGYLPETTDATENKELVALIEEDNMMAAAYATIENLIPWAPFPGNSGLEAEQMLIDMRDRILGGGDVEKDLKETQEAINKLTK</sequence>
<dbReference type="InterPro" id="IPR006059">
    <property type="entry name" value="SBP"/>
</dbReference>
<feature type="signal peptide" evidence="5">
    <location>
        <begin position="1"/>
        <end position="16"/>
    </location>
</feature>
<dbReference type="Gene3D" id="3.40.190.10">
    <property type="entry name" value="Periplasmic binding protein-like II"/>
    <property type="match status" value="2"/>
</dbReference>
<dbReference type="PANTHER" id="PTHR43649:SF31">
    <property type="entry name" value="SN-GLYCEROL-3-PHOSPHATE-BINDING PERIPLASMIC PROTEIN UGPB"/>
    <property type="match status" value="1"/>
</dbReference>